<dbReference type="Pfam" id="PF00196">
    <property type="entry name" value="GerE"/>
    <property type="match status" value="1"/>
</dbReference>
<dbReference type="PANTHER" id="PTHR16305">
    <property type="entry name" value="TESTICULAR SOLUBLE ADENYLYL CYCLASE"/>
    <property type="match status" value="1"/>
</dbReference>
<gene>
    <name evidence="5" type="ORF">STRCI_001093</name>
</gene>
<dbReference type="Pfam" id="PF13191">
    <property type="entry name" value="AAA_16"/>
    <property type="match status" value="1"/>
</dbReference>
<sequence>MVLIQRTAQLDRLRTALSNCDDQHGGQVCLITGGVGSGKTALLEAFAHEVTESSAHLLRAVGSRAERDLQFAVMDQLIDSSGLGRASMRQVATAVRLLARTAPIAPPADDLAGLAAGRPDGASPAEPGTAEQPLPSTVHGMLTSLLDMARPAPLVITIDDVHHADQASLQCLLYAVRRLRHKRIMVVLTESSELRTPHPHFRAELMSQPFFSRIDLAPLTDEALGLLAETHPVPAARARIARRAPALTGGSPLLMRALMDDPDATGTAPRPETAPAVGGSDGPLAQAVLRSLYRHEPEVRATARTLAVLGHPTPLPVLARLLALTPDLTAQAVQLLGQSGLVDGDRIRRPLVPAVLTDLPAEERRLLHRRAAEVLHEYGAEPEVIARHLVGAEWAEAEWARPALYRAADQATASGRPDITSACLRLTQRQSADSGSWTPYDGLLLRSRWQINPLSAATDLAALAAADGPDGCPPAALTGVPALLWQGHSDKARSIVAAVAQMSDPDAMTRARLAAARLLISLFRPDHCEEARDEARRFTDSGTATTVTGRCLDALVLLADALDPARASGDTAAEAELMIQRYLADDGALGLLATLLLVMVYTGRSGLVCEWTRMLLARPSMRYAPTWQAVLHAIRAEAALRLGSPQEAEEQARAALTVITPRAWGAAVAAPLGTLVAAATEAGHFEDADRWLARPVPAESFRTPLGLHYLAARARYQLAAGSRRAATDDLRWIRREMAAWRMDTAALVPWRLDLARVQLALGRQQEAVRLLEDQLDPAHTADERTRGAALRLLAGLVPAEQGRQLLARSVKLLESCGDRRELARALTDRTRALRRPAGPEPAGRDTTPAPERRAHSRASAEAPLCAGESEAERAEPLGGLSEAESRVAALAAQGHTNRQISSKLFITVSTVEQHLTRIYRKLDVKQRTDLATRLAAVGAHGK</sequence>
<evidence type="ECO:0000313" key="6">
    <source>
        <dbReference type="Proteomes" id="UP001164439"/>
    </source>
</evidence>
<evidence type="ECO:0000256" key="2">
    <source>
        <dbReference type="ARBA" id="ARBA00022840"/>
    </source>
</evidence>
<dbReference type="InterPro" id="IPR003593">
    <property type="entry name" value="AAA+_ATPase"/>
</dbReference>
<dbReference type="SUPFAM" id="SSF46894">
    <property type="entry name" value="C-terminal effector domain of the bipartite response regulators"/>
    <property type="match status" value="1"/>
</dbReference>
<dbReference type="PROSITE" id="PS00622">
    <property type="entry name" value="HTH_LUXR_1"/>
    <property type="match status" value="1"/>
</dbReference>
<feature type="region of interest" description="Disordered" evidence="3">
    <location>
        <begin position="261"/>
        <end position="281"/>
    </location>
</feature>
<dbReference type="InterPro" id="IPR000792">
    <property type="entry name" value="Tscrpt_reg_LuxR_C"/>
</dbReference>
<dbReference type="InterPro" id="IPR027417">
    <property type="entry name" value="P-loop_NTPase"/>
</dbReference>
<dbReference type="EMBL" id="CP114413">
    <property type="protein sequence ID" value="WAZ20003.1"/>
    <property type="molecule type" value="Genomic_DNA"/>
</dbReference>
<dbReference type="SUPFAM" id="SSF52540">
    <property type="entry name" value="P-loop containing nucleoside triphosphate hydrolases"/>
    <property type="match status" value="1"/>
</dbReference>
<dbReference type="InterPro" id="IPR036388">
    <property type="entry name" value="WH-like_DNA-bd_sf"/>
</dbReference>
<dbReference type="CDD" id="cd06170">
    <property type="entry name" value="LuxR_C_like"/>
    <property type="match status" value="1"/>
</dbReference>
<dbReference type="SMART" id="SM00382">
    <property type="entry name" value="AAA"/>
    <property type="match status" value="1"/>
</dbReference>
<dbReference type="PRINTS" id="PR00038">
    <property type="entry name" value="HTHLUXR"/>
</dbReference>
<keyword evidence="1" id="KW-0547">Nucleotide-binding</keyword>
<feature type="region of interest" description="Disordered" evidence="3">
    <location>
        <begin position="825"/>
        <end position="879"/>
    </location>
</feature>
<dbReference type="PROSITE" id="PS50043">
    <property type="entry name" value="HTH_LUXR_2"/>
    <property type="match status" value="1"/>
</dbReference>
<feature type="domain" description="HTH luxR-type" evidence="4">
    <location>
        <begin position="873"/>
        <end position="938"/>
    </location>
</feature>
<dbReference type="RefSeq" id="WP_269657694.1">
    <property type="nucleotide sequence ID" value="NZ_CP114413.1"/>
</dbReference>
<feature type="region of interest" description="Disordered" evidence="3">
    <location>
        <begin position="109"/>
        <end position="136"/>
    </location>
</feature>
<evidence type="ECO:0000259" key="4">
    <source>
        <dbReference type="PROSITE" id="PS50043"/>
    </source>
</evidence>
<keyword evidence="2" id="KW-0067">ATP-binding</keyword>
<dbReference type="SMART" id="SM00421">
    <property type="entry name" value="HTH_LUXR"/>
    <property type="match status" value="1"/>
</dbReference>
<dbReference type="InterPro" id="IPR041664">
    <property type="entry name" value="AAA_16"/>
</dbReference>
<dbReference type="Gene3D" id="1.10.10.10">
    <property type="entry name" value="Winged helix-like DNA-binding domain superfamily/Winged helix DNA-binding domain"/>
    <property type="match status" value="1"/>
</dbReference>
<proteinExistence type="predicted"/>
<evidence type="ECO:0000256" key="3">
    <source>
        <dbReference type="SAM" id="MobiDB-lite"/>
    </source>
</evidence>
<dbReference type="Proteomes" id="UP001164439">
    <property type="component" value="Chromosome"/>
</dbReference>
<dbReference type="PANTHER" id="PTHR16305:SF35">
    <property type="entry name" value="TRANSCRIPTIONAL ACTIVATOR DOMAIN"/>
    <property type="match status" value="1"/>
</dbReference>
<keyword evidence="6" id="KW-1185">Reference proteome</keyword>
<accession>A0ABY7K795</accession>
<dbReference type="InterPro" id="IPR016032">
    <property type="entry name" value="Sig_transdc_resp-reg_C-effctor"/>
</dbReference>
<evidence type="ECO:0000256" key="1">
    <source>
        <dbReference type="ARBA" id="ARBA00022741"/>
    </source>
</evidence>
<name>A0ABY7K795_9ACTN</name>
<dbReference type="Gene3D" id="3.40.50.300">
    <property type="entry name" value="P-loop containing nucleotide triphosphate hydrolases"/>
    <property type="match status" value="1"/>
</dbReference>
<feature type="compositionally biased region" description="Low complexity" evidence="3">
    <location>
        <begin position="109"/>
        <end position="122"/>
    </location>
</feature>
<evidence type="ECO:0000313" key="5">
    <source>
        <dbReference type="EMBL" id="WAZ20003.1"/>
    </source>
</evidence>
<reference evidence="5" key="1">
    <citation type="submission" date="2022-12" db="EMBL/GenBank/DDBJ databases">
        <authorList>
            <person name="Ruckert C."/>
            <person name="Busche T."/>
            <person name="Kalinowski J."/>
            <person name="Wittmann C."/>
        </authorList>
    </citation>
    <scope>NUCLEOTIDE SEQUENCE</scope>
    <source>
        <strain evidence="5">DSM 40467</strain>
    </source>
</reference>
<protein>
    <submittedName>
        <fullName evidence="5">AAA family ATPase</fullName>
    </submittedName>
</protein>
<organism evidence="5 6">
    <name type="scientific">Streptomyces cinnabarinus</name>
    <dbReference type="NCBI Taxonomy" id="67287"/>
    <lineage>
        <taxon>Bacteria</taxon>
        <taxon>Bacillati</taxon>
        <taxon>Actinomycetota</taxon>
        <taxon>Actinomycetes</taxon>
        <taxon>Kitasatosporales</taxon>
        <taxon>Streptomycetaceae</taxon>
        <taxon>Streptomyces</taxon>
    </lineage>
</organism>